<dbReference type="PROSITE" id="PS00330">
    <property type="entry name" value="HEMOLYSIN_CALCIUM"/>
    <property type="match status" value="3"/>
</dbReference>
<organism evidence="4 5">
    <name type="scientific">Paracoccus yeei</name>
    <dbReference type="NCBI Taxonomy" id="147645"/>
    <lineage>
        <taxon>Bacteria</taxon>
        <taxon>Pseudomonadati</taxon>
        <taxon>Pseudomonadota</taxon>
        <taxon>Alphaproteobacteria</taxon>
        <taxon>Rhodobacterales</taxon>
        <taxon>Paracoccaceae</taxon>
        <taxon>Paracoccus</taxon>
    </lineage>
</organism>
<dbReference type="InterPro" id="IPR050557">
    <property type="entry name" value="RTX_toxin/Mannuronan_C5-epim"/>
</dbReference>
<gene>
    <name evidence="4" type="ORF">PYTT13_10675</name>
</gene>
<name>A0A2D2C142_9RHOB</name>
<evidence type="ECO:0000313" key="5">
    <source>
        <dbReference type="Proteomes" id="UP000229314"/>
    </source>
</evidence>
<evidence type="ECO:0000256" key="3">
    <source>
        <dbReference type="SAM" id="MobiDB-lite"/>
    </source>
</evidence>
<dbReference type="GO" id="GO:0005576">
    <property type="term" value="C:extracellular region"/>
    <property type="evidence" value="ECO:0007669"/>
    <property type="project" value="UniProtKB-SubCell"/>
</dbReference>
<dbReference type="Gene3D" id="2.150.10.10">
    <property type="entry name" value="Serralysin-like metalloprotease, C-terminal"/>
    <property type="match status" value="1"/>
</dbReference>
<dbReference type="PRINTS" id="PR00313">
    <property type="entry name" value="CABNDNGRPT"/>
</dbReference>
<keyword evidence="2" id="KW-0964">Secreted</keyword>
<dbReference type="EMBL" id="CP024422">
    <property type="protein sequence ID" value="ATQ56228.1"/>
    <property type="molecule type" value="Genomic_DNA"/>
</dbReference>
<sequence>MGTFCPPRSPASTPHSPAFTGGLFHEDTMPSIGNDRITVTPGLHDGLGGADDFYWLGGSATIVGGDTGEAYDTNVYGTKTGGDRLHVDGDIPVILRLTSTEDGTLTRGSDTLTFTGIERIHLGAGADIVRGGAAAIDRYGLSIWAGAGDDQINGSRAGDFIDPGEGNDRVWAGAGEDFINGSRGNDTIYGGAGNDNIRWGQGTAEGNAGAAGLAYGNDHLFGGDGSDVVNLWAHDWDGAGVSVTMTAARNGFATIDHTGVTETATFWSFETVWTHQGRDIIDGSGAWVGPEGAGFHAGARWGDDVLIGGRGNDTLEGGEGRDTITGGAGNDLISANGDFFSMSAPGDGDADTLIFRAGHGHDTVLAFDVGTDVLDLGGREYRADDTAAGTLLTAGQDSILLAGIHDFEV</sequence>
<dbReference type="InterPro" id="IPR018511">
    <property type="entry name" value="Hemolysin-typ_Ca-bd_CS"/>
</dbReference>
<proteinExistence type="predicted"/>
<evidence type="ECO:0008006" key="6">
    <source>
        <dbReference type="Google" id="ProtNLM"/>
    </source>
</evidence>
<dbReference type="Proteomes" id="UP000229314">
    <property type="component" value="Chromosome"/>
</dbReference>
<dbReference type="GO" id="GO:0005509">
    <property type="term" value="F:calcium ion binding"/>
    <property type="evidence" value="ECO:0007669"/>
    <property type="project" value="InterPro"/>
</dbReference>
<dbReference type="SUPFAM" id="SSF51120">
    <property type="entry name" value="beta-Roll"/>
    <property type="match status" value="2"/>
</dbReference>
<reference evidence="4 5" key="1">
    <citation type="submission" date="2017-10" db="EMBL/GenBank/DDBJ databases">
        <title>Complete genome sequence of Paracoccus yeei TT13 isolated from human skin.</title>
        <authorList>
            <person name="Lee K."/>
            <person name="Lim J.Y."/>
            <person name="Hwang I."/>
        </authorList>
    </citation>
    <scope>NUCLEOTIDE SEQUENCE [LARGE SCALE GENOMIC DNA]</scope>
    <source>
        <strain evidence="4 5">TT13</strain>
    </source>
</reference>
<evidence type="ECO:0000256" key="2">
    <source>
        <dbReference type="ARBA" id="ARBA00022525"/>
    </source>
</evidence>
<dbReference type="PANTHER" id="PTHR38340:SF1">
    <property type="entry name" value="S-LAYER PROTEIN"/>
    <property type="match status" value="1"/>
</dbReference>
<dbReference type="Pfam" id="PF00353">
    <property type="entry name" value="HemolysinCabind"/>
    <property type="match status" value="5"/>
</dbReference>
<protein>
    <recommendedName>
        <fullName evidence="6">Calcium-binding protein</fullName>
    </recommendedName>
</protein>
<dbReference type="InterPro" id="IPR011049">
    <property type="entry name" value="Serralysin-like_metalloprot_C"/>
</dbReference>
<feature type="region of interest" description="Disordered" evidence="3">
    <location>
        <begin position="1"/>
        <end position="20"/>
    </location>
</feature>
<dbReference type="PANTHER" id="PTHR38340">
    <property type="entry name" value="S-LAYER PROTEIN"/>
    <property type="match status" value="1"/>
</dbReference>
<dbReference type="InterPro" id="IPR001343">
    <property type="entry name" value="Hemolysn_Ca-bd"/>
</dbReference>
<comment type="subcellular location">
    <subcellularLocation>
        <location evidence="1">Secreted</location>
    </subcellularLocation>
</comment>
<accession>A0A2D2C142</accession>
<evidence type="ECO:0000313" key="4">
    <source>
        <dbReference type="EMBL" id="ATQ56228.1"/>
    </source>
</evidence>
<evidence type="ECO:0000256" key="1">
    <source>
        <dbReference type="ARBA" id="ARBA00004613"/>
    </source>
</evidence>
<dbReference type="AlphaFoldDB" id="A0A2D2C142"/>